<dbReference type="AlphaFoldDB" id="A0A0R3XDL7"/>
<dbReference type="EMBL" id="UYWX01025995">
    <property type="protein sequence ID" value="VDM37493.1"/>
    <property type="molecule type" value="Genomic_DNA"/>
</dbReference>
<evidence type="ECO:0000313" key="4">
    <source>
        <dbReference type="WBParaSite" id="TTAC_0001164401-mRNA-1"/>
    </source>
</evidence>
<accession>A0A0R3XDL7</accession>
<reference evidence="2 3" key="2">
    <citation type="submission" date="2018-11" db="EMBL/GenBank/DDBJ databases">
        <authorList>
            <consortium name="Pathogen Informatics"/>
        </authorList>
    </citation>
    <scope>NUCLEOTIDE SEQUENCE [LARGE SCALE GENOMIC DNA]</scope>
</reference>
<keyword evidence="3" id="KW-1185">Reference proteome</keyword>
<protein>
    <submittedName>
        <fullName evidence="4">Reverse transcriptase</fullName>
    </submittedName>
</protein>
<name>A0A0R3XDL7_HYDTA</name>
<gene>
    <name evidence="2" type="ORF">TTAC_LOCUS11626</name>
</gene>
<evidence type="ECO:0000313" key="3">
    <source>
        <dbReference type="Proteomes" id="UP000274429"/>
    </source>
</evidence>
<proteinExistence type="predicted"/>
<organism evidence="4">
    <name type="scientific">Hydatigena taeniaeformis</name>
    <name type="common">Feline tapeworm</name>
    <name type="synonym">Taenia taeniaeformis</name>
    <dbReference type="NCBI Taxonomy" id="6205"/>
    <lineage>
        <taxon>Eukaryota</taxon>
        <taxon>Metazoa</taxon>
        <taxon>Spiralia</taxon>
        <taxon>Lophotrochozoa</taxon>
        <taxon>Platyhelminthes</taxon>
        <taxon>Cestoda</taxon>
        <taxon>Eucestoda</taxon>
        <taxon>Cyclophyllidea</taxon>
        <taxon>Taeniidae</taxon>
        <taxon>Hydatigera</taxon>
    </lineage>
</organism>
<dbReference type="Proteomes" id="UP000274429">
    <property type="component" value="Unassembled WGS sequence"/>
</dbReference>
<feature type="compositionally biased region" description="Acidic residues" evidence="1">
    <location>
        <begin position="73"/>
        <end position="100"/>
    </location>
</feature>
<dbReference type="WBParaSite" id="TTAC_0001164401-mRNA-1">
    <property type="protein sequence ID" value="TTAC_0001164401-mRNA-1"/>
    <property type="gene ID" value="TTAC_0001164401"/>
</dbReference>
<evidence type="ECO:0000256" key="1">
    <source>
        <dbReference type="SAM" id="MobiDB-lite"/>
    </source>
</evidence>
<sequence length="109" mass="11741">MQDDVEADYESGTRIIIMHGDDTLCSVSTNASLASIIPATMNALVNERQYVDGGLSSWLAANEACWAVAHENEESESAVQEEEEEEEEGKDGGDGAEADVEGQVMRCEV</sequence>
<evidence type="ECO:0000313" key="2">
    <source>
        <dbReference type="EMBL" id="VDM37493.1"/>
    </source>
</evidence>
<feature type="region of interest" description="Disordered" evidence="1">
    <location>
        <begin position="71"/>
        <end position="109"/>
    </location>
</feature>
<reference evidence="4" key="1">
    <citation type="submission" date="2017-02" db="UniProtKB">
        <authorList>
            <consortium name="WormBaseParasite"/>
        </authorList>
    </citation>
    <scope>IDENTIFICATION</scope>
</reference>